<feature type="binding site" evidence="7 8">
    <location>
        <position position="241"/>
    </location>
    <ligand>
        <name>S-adenosyl-L-methionine</name>
        <dbReference type="ChEBI" id="CHEBI:59789"/>
    </ligand>
</feature>
<dbReference type="GO" id="GO:0030697">
    <property type="term" value="F:tRNA (uracil(54)-C5)-methyltransferase activity, S-adenosyl methionine-dependent"/>
    <property type="evidence" value="ECO:0007669"/>
    <property type="project" value="UniProtKB-UniRule"/>
</dbReference>
<dbReference type="EMBL" id="MTSM01000002">
    <property type="protein sequence ID" value="OPX56648.1"/>
    <property type="molecule type" value="Genomic_DNA"/>
</dbReference>
<proteinExistence type="inferred from homology"/>
<dbReference type="PROSITE" id="PS01230">
    <property type="entry name" value="TRMA_1"/>
    <property type="match status" value="1"/>
</dbReference>
<dbReference type="Pfam" id="PF05958">
    <property type="entry name" value="tRNA_U5-meth_tr"/>
    <property type="match status" value="1"/>
</dbReference>
<evidence type="ECO:0000256" key="1">
    <source>
        <dbReference type="ARBA" id="ARBA00022603"/>
    </source>
</evidence>
<dbReference type="GO" id="GO:0000049">
    <property type="term" value="F:tRNA binding"/>
    <property type="evidence" value="ECO:0007669"/>
    <property type="project" value="TreeGrafter"/>
</dbReference>
<dbReference type="FunFam" id="2.40.50.1070:FF:000001">
    <property type="entry name" value="tRNA/tmRNA (uracil-C(5))-methyltransferase"/>
    <property type="match status" value="1"/>
</dbReference>
<dbReference type="CDD" id="cd02440">
    <property type="entry name" value="AdoMet_MTases"/>
    <property type="match status" value="1"/>
</dbReference>
<dbReference type="Gene3D" id="2.40.50.1070">
    <property type="match status" value="1"/>
</dbReference>
<name>A0A1T4LI19_9GAMM</name>
<feature type="binding site" evidence="7 8">
    <location>
        <position position="192"/>
    </location>
    <ligand>
        <name>S-adenosyl-L-methionine</name>
        <dbReference type="ChEBI" id="CHEBI:59789"/>
    </ligand>
</feature>
<keyword evidence="3 7" id="KW-0949">S-adenosyl-L-methionine</keyword>
<dbReference type="PANTHER" id="PTHR47790:SF2">
    <property type="entry name" value="TRNA_TMRNA (URACIL-C(5))-METHYLTRANSFERASE"/>
    <property type="match status" value="1"/>
</dbReference>
<dbReference type="SUPFAM" id="SSF53335">
    <property type="entry name" value="S-adenosyl-L-methionine-dependent methyltransferases"/>
    <property type="match status" value="1"/>
</dbReference>
<feature type="binding site" evidence="7 8">
    <location>
        <position position="301"/>
    </location>
    <ligand>
        <name>S-adenosyl-L-methionine</name>
        <dbReference type="ChEBI" id="CHEBI:59789"/>
    </ligand>
</feature>
<comment type="caution">
    <text evidence="10">The sequence shown here is derived from an EMBL/GenBank/DDBJ whole genome shotgun (WGS) entry which is preliminary data.</text>
</comment>
<evidence type="ECO:0000313" key="10">
    <source>
        <dbReference type="EMBL" id="OPX56648.1"/>
    </source>
</evidence>
<keyword evidence="1 7" id="KW-0489">Methyltransferase</keyword>
<protein>
    <recommendedName>
        <fullName evidence="7">tRNA/tmRNA (uracil-C(5))-methyltransferase</fullName>
        <ecNumber evidence="7">2.1.1.35</ecNumber>
    </recommendedName>
    <alternativeName>
        <fullName evidence="7">tRNA (uracil(54)-C(5))-methyltransferase</fullName>
    </alternativeName>
    <alternativeName>
        <fullName evidence="7">tRNA(m5U54)-methyltransferase</fullName>
        <shortName evidence="7">RUMT</shortName>
    </alternativeName>
    <alternativeName>
        <fullName evidence="7">tmRNA (uracil(341)-C(5))-methyltransferase</fullName>
    </alternativeName>
</protein>
<keyword evidence="4 7" id="KW-0819">tRNA processing</keyword>
<dbReference type="RefSeq" id="WP_078744093.1">
    <property type="nucleotide sequence ID" value="NZ_FUXG01000002.1"/>
</dbReference>
<dbReference type="InterPro" id="IPR010280">
    <property type="entry name" value="U5_MeTrfase_fam"/>
</dbReference>
<feature type="active site" description="Proton acceptor" evidence="7">
    <location>
        <position position="360"/>
    </location>
</feature>
<gene>
    <name evidence="7" type="primary">trmA</name>
    <name evidence="10" type="ORF">BTE48_01745</name>
</gene>
<keyword evidence="11" id="KW-1185">Reference proteome</keyword>
<dbReference type="OrthoDB" id="9804590at2"/>
<dbReference type="GO" id="GO:0030488">
    <property type="term" value="P:tRNA methylation"/>
    <property type="evidence" value="ECO:0007669"/>
    <property type="project" value="UniProtKB-UniRule"/>
</dbReference>
<evidence type="ECO:0000256" key="8">
    <source>
        <dbReference type="PROSITE-ProRule" id="PRU01024"/>
    </source>
</evidence>
<dbReference type="PANTHER" id="PTHR47790">
    <property type="entry name" value="TRNA/TMRNA (URACIL-C(5))-METHYLTRANSFERASE"/>
    <property type="match status" value="1"/>
</dbReference>
<dbReference type="InterPro" id="IPR030391">
    <property type="entry name" value="MeTrfase_TrmA_CS"/>
</dbReference>
<comment type="catalytic activity">
    <reaction evidence="5 7">
        <text>uridine(341) in tmRNA + S-adenosyl-L-methionine = 5-methyluridine(341) in tmRNA + S-adenosyl-L-homocysteine + H(+)</text>
        <dbReference type="Rhea" id="RHEA:43612"/>
        <dbReference type="Rhea" id="RHEA-COMP:10630"/>
        <dbReference type="Rhea" id="RHEA-COMP:10631"/>
        <dbReference type="ChEBI" id="CHEBI:15378"/>
        <dbReference type="ChEBI" id="CHEBI:57856"/>
        <dbReference type="ChEBI" id="CHEBI:59789"/>
        <dbReference type="ChEBI" id="CHEBI:65315"/>
        <dbReference type="ChEBI" id="CHEBI:74447"/>
    </reaction>
</comment>
<feature type="binding site" evidence="7">
    <location>
        <position position="225"/>
    </location>
    <ligand>
        <name>S-adenosyl-L-methionine</name>
        <dbReference type="ChEBI" id="CHEBI:59789"/>
    </ligand>
</feature>
<dbReference type="PROSITE" id="PS01231">
    <property type="entry name" value="TRMA_2"/>
    <property type="match status" value="1"/>
</dbReference>
<dbReference type="STRING" id="64969.SAMN02745127_00486"/>
<comment type="similarity">
    <text evidence="7">Belongs to the class I-like SAM-binding methyltransferase superfamily. RNA M5U methyltransferase family. TrmA subfamily.</text>
</comment>
<dbReference type="InterPro" id="IPR029063">
    <property type="entry name" value="SAM-dependent_MTases_sf"/>
</dbReference>
<dbReference type="PROSITE" id="PS51687">
    <property type="entry name" value="SAM_MT_RNA_M5U"/>
    <property type="match status" value="1"/>
</dbReference>
<keyword evidence="2 7" id="KW-0808">Transferase</keyword>
<feature type="binding site" evidence="7 8">
    <location>
        <position position="220"/>
    </location>
    <ligand>
        <name>S-adenosyl-L-methionine</name>
        <dbReference type="ChEBI" id="CHEBI:59789"/>
    </ligand>
</feature>
<dbReference type="GO" id="GO:0019843">
    <property type="term" value="F:rRNA binding"/>
    <property type="evidence" value="ECO:0007669"/>
    <property type="project" value="TreeGrafter"/>
</dbReference>
<evidence type="ECO:0000256" key="7">
    <source>
        <dbReference type="HAMAP-Rule" id="MF_01011"/>
    </source>
</evidence>
<reference evidence="10 11" key="1">
    <citation type="submission" date="2017-01" db="EMBL/GenBank/DDBJ databases">
        <title>Genome Sequencing of a Marine Spirillum, Oceanospirillum multiglobuliferum ATCC 33336, from Japan.</title>
        <authorList>
            <person name="Carney J.G."/>
            <person name="Trachtenberg A.M."/>
            <person name="Rheaume B.A."/>
            <person name="Linnane J.D."/>
            <person name="Pitts N.L."/>
            <person name="Mykles D.L."/>
            <person name="Maclea K.S."/>
        </authorList>
    </citation>
    <scope>NUCLEOTIDE SEQUENCE [LARGE SCALE GENOMIC DNA]</scope>
    <source>
        <strain evidence="10 11">ATCC 33336</strain>
    </source>
</reference>
<organism evidence="10 11">
    <name type="scientific">Oceanospirillum multiglobuliferum</name>
    <dbReference type="NCBI Taxonomy" id="64969"/>
    <lineage>
        <taxon>Bacteria</taxon>
        <taxon>Pseudomonadati</taxon>
        <taxon>Pseudomonadota</taxon>
        <taxon>Gammaproteobacteria</taxon>
        <taxon>Oceanospirillales</taxon>
        <taxon>Oceanospirillaceae</taxon>
        <taxon>Oceanospirillum</taxon>
    </lineage>
</organism>
<dbReference type="Proteomes" id="UP000191418">
    <property type="component" value="Unassembled WGS sequence"/>
</dbReference>
<comment type="function">
    <text evidence="7">Dual-specificity methyltransferase that catalyzes the formation of 5-methyluridine at position 54 (m5U54) in all tRNAs, and that of position 341 (m5U341) in tmRNA (transfer-mRNA).</text>
</comment>
<dbReference type="InterPro" id="IPR030390">
    <property type="entry name" value="MeTrfase_TrmA_AS"/>
</dbReference>
<sequence>MALPVVEPEKYSTLLDEKAERIRTQFAAFNPPELQVFASPDSHYRMRSEFRVWHSGDDLFYVMFDMAENDEGKAERKAVRMDQYPIASQQINTLMSALVSEIQFVSELRRKLFQVEFLTTLSGEALITLIYHRALTEEWETLARALGEKLNAHIIGRSRKQRIVLTQDFVTETLQVGERTLHYQQVESSFTQPNAKVCEKMLEWATNATQNIGGDLVELYCGNGNFTLALAENFDSVLATEISKTSVKSAQYNIQLNKINNVDVVRVSSEEFSDALAGKTQMRRLSDIDLNSKNFTTVLVDPPRAGLDDSTVVQVAKYHNIVYISCNPDTLAQNLTELCKTHRIERFALFDQFPYTHHVETGVFLVKK</sequence>
<evidence type="ECO:0000256" key="9">
    <source>
        <dbReference type="PROSITE-ProRule" id="PRU10015"/>
    </source>
</evidence>
<dbReference type="InterPro" id="IPR011869">
    <property type="entry name" value="TrmA_MeTrfase"/>
</dbReference>
<feature type="active site" evidence="9">
    <location>
        <position position="326"/>
    </location>
</feature>
<accession>A0A1T4LI19</accession>
<dbReference type="EC" id="2.1.1.35" evidence="7"/>
<evidence type="ECO:0000313" key="11">
    <source>
        <dbReference type="Proteomes" id="UP000191418"/>
    </source>
</evidence>
<dbReference type="Gene3D" id="3.40.50.150">
    <property type="entry name" value="Vaccinia Virus protein VP39"/>
    <property type="match status" value="1"/>
</dbReference>
<evidence type="ECO:0000256" key="6">
    <source>
        <dbReference type="ARBA" id="ARBA00052788"/>
    </source>
</evidence>
<dbReference type="NCBIfam" id="TIGR02143">
    <property type="entry name" value="trmA_only"/>
    <property type="match status" value="1"/>
</dbReference>
<dbReference type="GO" id="GO:0005829">
    <property type="term" value="C:cytosol"/>
    <property type="evidence" value="ECO:0007669"/>
    <property type="project" value="TreeGrafter"/>
</dbReference>
<feature type="active site" description="Nucleophile" evidence="7 8">
    <location>
        <position position="326"/>
    </location>
</feature>
<evidence type="ECO:0000256" key="4">
    <source>
        <dbReference type="ARBA" id="ARBA00022694"/>
    </source>
</evidence>
<evidence type="ECO:0000256" key="3">
    <source>
        <dbReference type="ARBA" id="ARBA00022691"/>
    </source>
</evidence>
<evidence type="ECO:0000256" key="5">
    <source>
        <dbReference type="ARBA" id="ARBA00051255"/>
    </source>
</evidence>
<evidence type="ECO:0000256" key="2">
    <source>
        <dbReference type="ARBA" id="ARBA00022679"/>
    </source>
</evidence>
<dbReference type="FunFam" id="3.40.50.150:FF:000012">
    <property type="entry name" value="tRNA/tmRNA (uracil-C(5))-methyltransferase"/>
    <property type="match status" value="1"/>
</dbReference>
<dbReference type="AlphaFoldDB" id="A0A1T4LI19"/>
<comment type="catalytic activity">
    <reaction evidence="6 7">
        <text>uridine(54) in tRNA + S-adenosyl-L-methionine = 5-methyluridine(54) in tRNA + S-adenosyl-L-homocysteine + H(+)</text>
        <dbReference type="Rhea" id="RHEA:42712"/>
        <dbReference type="Rhea" id="RHEA-COMP:10167"/>
        <dbReference type="Rhea" id="RHEA-COMP:10193"/>
        <dbReference type="ChEBI" id="CHEBI:15378"/>
        <dbReference type="ChEBI" id="CHEBI:57856"/>
        <dbReference type="ChEBI" id="CHEBI:59789"/>
        <dbReference type="ChEBI" id="CHEBI:65315"/>
        <dbReference type="ChEBI" id="CHEBI:74447"/>
        <dbReference type="EC" id="2.1.1.35"/>
    </reaction>
</comment>
<dbReference type="HAMAP" id="MF_01011">
    <property type="entry name" value="RNA_methyltr_TrmA"/>
    <property type="match status" value="1"/>
</dbReference>